<keyword evidence="4" id="KW-1185">Reference proteome</keyword>
<evidence type="ECO:0000259" key="2">
    <source>
        <dbReference type="SMART" id="SM00903"/>
    </source>
</evidence>
<sequence>MTSTAHTDPAPAPVADARELRSALGAFPTGVTVITAPTPRGPVGMTANSFSTLSLSPPLVQFCTDHRSQLRPLFAAATSFAVNILAEDQAEIADRFARPGRDRFAATRWRPGTTGAPVISGAARVIECTVLRTIELGDHDASIGRVVTLHPDDGKPPLLFYRGEYYTL</sequence>
<dbReference type="PANTHER" id="PTHR30466">
    <property type="entry name" value="FLAVIN REDUCTASE"/>
    <property type="match status" value="1"/>
</dbReference>
<evidence type="ECO:0000256" key="1">
    <source>
        <dbReference type="ARBA" id="ARBA00023002"/>
    </source>
</evidence>
<reference evidence="3 4" key="1">
    <citation type="submission" date="2023-01" db="EMBL/GenBank/DDBJ databases">
        <title>Draft genome sequence of Nocardiopsis sp. RSe5-2 isolated from halophytes.</title>
        <authorList>
            <person name="Duangmal K."/>
            <person name="Chantavorakit T."/>
        </authorList>
    </citation>
    <scope>NUCLEOTIDE SEQUENCE [LARGE SCALE GENOMIC DNA]</scope>
    <source>
        <strain evidence="3 4">RSe5-2</strain>
    </source>
</reference>
<gene>
    <name evidence="3" type="ORF">O4J56_20295</name>
</gene>
<dbReference type="InterPro" id="IPR050268">
    <property type="entry name" value="NADH-dep_flavin_reductase"/>
</dbReference>
<proteinExistence type="predicted"/>
<protein>
    <submittedName>
        <fullName evidence="3">Flavin reductase family protein</fullName>
    </submittedName>
</protein>
<dbReference type="PANTHER" id="PTHR30466:SF1">
    <property type="entry name" value="FMN REDUCTASE (NADH) RUTF"/>
    <property type="match status" value="1"/>
</dbReference>
<dbReference type="Proteomes" id="UP001527866">
    <property type="component" value="Unassembled WGS sequence"/>
</dbReference>
<name>A0ABT4U9G7_9ACTN</name>
<evidence type="ECO:0000313" key="4">
    <source>
        <dbReference type="Proteomes" id="UP001527866"/>
    </source>
</evidence>
<dbReference type="EMBL" id="JAQFWQ010000064">
    <property type="protein sequence ID" value="MDA2812997.1"/>
    <property type="molecule type" value="Genomic_DNA"/>
</dbReference>
<dbReference type="SMART" id="SM00903">
    <property type="entry name" value="Flavin_Reduct"/>
    <property type="match status" value="1"/>
</dbReference>
<dbReference type="Pfam" id="PF01613">
    <property type="entry name" value="Flavin_Reduct"/>
    <property type="match status" value="1"/>
</dbReference>
<feature type="domain" description="Flavin reductase like" evidence="2">
    <location>
        <begin position="24"/>
        <end position="167"/>
    </location>
</feature>
<organism evidence="3 4">
    <name type="scientific">Nocardiopsis endophytica</name>
    <dbReference type="NCBI Taxonomy" id="3018445"/>
    <lineage>
        <taxon>Bacteria</taxon>
        <taxon>Bacillati</taxon>
        <taxon>Actinomycetota</taxon>
        <taxon>Actinomycetes</taxon>
        <taxon>Streptosporangiales</taxon>
        <taxon>Nocardiopsidaceae</taxon>
        <taxon>Nocardiopsis</taxon>
    </lineage>
</organism>
<dbReference type="SUPFAM" id="SSF50475">
    <property type="entry name" value="FMN-binding split barrel"/>
    <property type="match status" value="1"/>
</dbReference>
<dbReference type="RefSeq" id="WP_270687770.1">
    <property type="nucleotide sequence ID" value="NZ_JAQFWQ010000064.1"/>
</dbReference>
<evidence type="ECO:0000313" key="3">
    <source>
        <dbReference type="EMBL" id="MDA2812997.1"/>
    </source>
</evidence>
<keyword evidence="1" id="KW-0560">Oxidoreductase</keyword>
<dbReference type="Gene3D" id="2.30.110.10">
    <property type="entry name" value="Electron Transport, Fmn-binding Protein, Chain A"/>
    <property type="match status" value="1"/>
</dbReference>
<dbReference type="InterPro" id="IPR012349">
    <property type="entry name" value="Split_barrel_FMN-bd"/>
</dbReference>
<accession>A0ABT4U9G7</accession>
<comment type="caution">
    <text evidence="3">The sequence shown here is derived from an EMBL/GenBank/DDBJ whole genome shotgun (WGS) entry which is preliminary data.</text>
</comment>
<dbReference type="InterPro" id="IPR002563">
    <property type="entry name" value="Flavin_Rdtase-like_dom"/>
</dbReference>